<name>A0A0S4J443_BODSA</name>
<dbReference type="SMART" id="SM00698">
    <property type="entry name" value="MORN"/>
    <property type="match status" value="7"/>
</dbReference>
<feature type="compositionally biased region" description="Low complexity" evidence="2">
    <location>
        <begin position="328"/>
        <end position="349"/>
    </location>
</feature>
<dbReference type="Pfam" id="PF02493">
    <property type="entry name" value="MORN"/>
    <property type="match status" value="7"/>
</dbReference>
<dbReference type="InterPro" id="IPR003409">
    <property type="entry name" value="MORN"/>
</dbReference>
<sequence length="443" mass="48774">MSSTSRFVVNELPMYDSNTGKEGGIRMIYTGDARRHPWPSREGEFVADGEGVARLVDGSVYTGDSQLGMFHGNGKMEYPNGDLYEGQWANNTRHGYGVFELSDGSSYIGAFRHGDKDGAGEELYVDGTVFAGMYRNGLRHGVGRIRVKSSGDVVDGVYVDGKLEGLVTVTYGHGDMFIGKFRNGVPHGEGVYTQIDSGDTYTETFQRGQCVLGVLEPSEDPVGELGKYSSGLEAWERPDWGDNGVMASPRKVCTVQYKATNDSYVGEWKREASGSNRRGVRQGRGRLMYHATGEVYEGEFENNMREGYGELWYPAPPGSNIKKRHSTTENVSSSTTPEPTTDDSPQQDVLVVPDDAAAAQAKEERYPVVYRGAFHLDLQDGEASIEYSDGTITQQFFSKGLPHGLCHELTPMMDYSDEKFVPSVRSLLYDHGSSRPCDYGQSS</sequence>
<keyword evidence="4" id="KW-1185">Reference proteome</keyword>
<dbReference type="VEuPathDB" id="TriTrypDB:BSAL_91390"/>
<evidence type="ECO:0000256" key="1">
    <source>
        <dbReference type="ARBA" id="ARBA00022737"/>
    </source>
</evidence>
<feature type="region of interest" description="Disordered" evidence="2">
    <location>
        <begin position="319"/>
        <end position="349"/>
    </location>
</feature>
<dbReference type="Gene3D" id="2.20.110.10">
    <property type="entry name" value="Histone H3 K4-specific methyltransferase SET7/9 N-terminal domain"/>
    <property type="match status" value="3"/>
</dbReference>
<gene>
    <name evidence="3" type="ORF">BSAL_91390</name>
</gene>
<evidence type="ECO:0000313" key="4">
    <source>
        <dbReference type="Proteomes" id="UP000051952"/>
    </source>
</evidence>
<dbReference type="SUPFAM" id="SSF82185">
    <property type="entry name" value="Histone H3 K4-specific methyltransferase SET7/9 N-terminal domain"/>
    <property type="match status" value="2"/>
</dbReference>
<accession>A0A0S4J443</accession>
<evidence type="ECO:0000313" key="3">
    <source>
        <dbReference type="EMBL" id="CUG86032.1"/>
    </source>
</evidence>
<dbReference type="EMBL" id="CYKH01001231">
    <property type="protein sequence ID" value="CUG86032.1"/>
    <property type="molecule type" value="Genomic_DNA"/>
</dbReference>
<keyword evidence="1" id="KW-0677">Repeat</keyword>
<evidence type="ECO:0000256" key="2">
    <source>
        <dbReference type="SAM" id="MobiDB-lite"/>
    </source>
</evidence>
<dbReference type="PANTHER" id="PTHR23084:SF263">
    <property type="entry name" value="MORN REPEAT-CONTAINING PROTEIN 1"/>
    <property type="match status" value="1"/>
</dbReference>
<dbReference type="Proteomes" id="UP000051952">
    <property type="component" value="Unassembled WGS sequence"/>
</dbReference>
<proteinExistence type="predicted"/>
<reference evidence="4" key="1">
    <citation type="submission" date="2015-09" db="EMBL/GenBank/DDBJ databases">
        <authorList>
            <consortium name="Pathogen Informatics"/>
        </authorList>
    </citation>
    <scope>NUCLEOTIDE SEQUENCE [LARGE SCALE GENOMIC DNA]</scope>
    <source>
        <strain evidence="4">Lake Konstanz</strain>
    </source>
</reference>
<dbReference type="AlphaFoldDB" id="A0A0S4J443"/>
<dbReference type="PANTHER" id="PTHR23084">
    <property type="entry name" value="PHOSPHATIDYLINOSITOL-4-PHOSPHATE 5-KINASE RELATED"/>
    <property type="match status" value="1"/>
</dbReference>
<organism evidence="3 4">
    <name type="scientific">Bodo saltans</name>
    <name type="common">Flagellated protozoan</name>
    <dbReference type="NCBI Taxonomy" id="75058"/>
    <lineage>
        <taxon>Eukaryota</taxon>
        <taxon>Discoba</taxon>
        <taxon>Euglenozoa</taxon>
        <taxon>Kinetoplastea</taxon>
        <taxon>Metakinetoplastina</taxon>
        <taxon>Eubodonida</taxon>
        <taxon>Bodonidae</taxon>
        <taxon>Bodo</taxon>
    </lineage>
</organism>
<evidence type="ECO:0008006" key="5">
    <source>
        <dbReference type="Google" id="ProtNLM"/>
    </source>
</evidence>
<protein>
    <recommendedName>
        <fullName evidence="5">Phosphatidylinositol-4-phosphate 5-kinase</fullName>
    </recommendedName>
</protein>
<dbReference type="OrthoDB" id="294378at2759"/>